<evidence type="ECO:0000313" key="5">
    <source>
        <dbReference type="EMBL" id="AYM54134.1"/>
    </source>
</evidence>
<dbReference type="Gene3D" id="1.10.8.500">
    <property type="entry name" value="HAMP domain in histidine kinase"/>
    <property type="match status" value="1"/>
</dbReference>
<evidence type="ECO:0000259" key="3">
    <source>
        <dbReference type="PROSITE" id="PS50801"/>
    </source>
</evidence>
<keyword evidence="2" id="KW-0812">Transmembrane</keyword>
<feature type="transmembrane region" description="Helical" evidence="2">
    <location>
        <begin position="165"/>
        <end position="188"/>
    </location>
</feature>
<dbReference type="InterPro" id="IPR029151">
    <property type="entry name" value="Sensor-like_sf"/>
</dbReference>
<keyword evidence="1" id="KW-0175">Coiled coil</keyword>
<feature type="domain" description="HAMP" evidence="4">
    <location>
        <begin position="190"/>
        <end position="242"/>
    </location>
</feature>
<dbReference type="SMART" id="SM00304">
    <property type="entry name" value="HAMP"/>
    <property type="match status" value="1"/>
</dbReference>
<dbReference type="Pfam" id="PF01740">
    <property type="entry name" value="STAS"/>
    <property type="match status" value="1"/>
</dbReference>
<dbReference type="PROSITE" id="PS50885">
    <property type="entry name" value="HAMP"/>
    <property type="match status" value="1"/>
</dbReference>
<dbReference type="PROSITE" id="PS50801">
    <property type="entry name" value="STAS"/>
    <property type="match status" value="1"/>
</dbReference>
<evidence type="ECO:0000259" key="4">
    <source>
        <dbReference type="PROSITE" id="PS50885"/>
    </source>
</evidence>
<dbReference type="InterPro" id="IPR051932">
    <property type="entry name" value="Bact_StressResp_Reg"/>
</dbReference>
<dbReference type="InterPro" id="IPR002645">
    <property type="entry name" value="STAS_dom"/>
</dbReference>
<organism evidence="5">
    <name type="scientific">Chondromyces catenulatus</name>
    <dbReference type="NCBI Taxonomy" id="1653841"/>
    <lineage>
        <taxon>Bacteria</taxon>
        <taxon>Pseudomonadati</taxon>
        <taxon>Myxococcota</taxon>
        <taxon>Polyangia</taxon>
        <taxon>Polyangiales</taxon>
        <taxon>Polyangiaceae</taxon>
        <taxon>Chondromyces</taxon>
    </lineage>
</organism>
<protein>
    <submittedName>
        <fullName evidence="5">Histidine kinase HAMP region domain protein</fullName>
    </submittedName>
</protein>
<keyword evidence="5" id="KW-0808">Transferase</keyword>
<dbReference type="SUPFAM" id="SSF52091">
    <property type="entry name" value="SpoIIaa-like"/>
    <property type="match status" value="1"/>
</dbReference>
<dbReference type="Gene3D" id="3.30.750.24">
    <property type="entry name" value="STAS domain"/>
    <property type="match status" value="1"/>
</dbReference>
<reference evidence="5" key="1">
    <citation type="journal article" date="2018" name="J. Ind. Microbiol. Biotechnol.">
        <title>Genome mining reveals uncommon alkylpyrones as type III PKS products from myxobacteria.</title>
        <authorList>
            <person name="Hug J.J."/>
            <person name="Panter F."/>
            <person name="Krug D."/>
            <person name="Muller R."/>
        </authorList>
    </citation>
    <scope>NUCLEOTIDE SEQUENCE</scope>
    <source>
        <strain evidence="5">Sp. MSr9030</strain>
    </source>
</reference>
<keyword evidence="2" id="KW-0472">Membrane</keyword>
<dbReference type="InterPro" id="IPR003660">
    <property type="entry name" value="HAMP_dom"/>
</dbReference>
<dbReference type="GO" id="GO:0016301">
    <property type="term" value="F:kinase activity"/>
    <property type="evidence" value="ECO:0007669"/>
    <property type="project" value="UniProtKB-KW"/>
</dbReference>
<feature type="coiled-coil region" evidence="1">
    <location>
        <begin position="248"/>
        <end position="275"/>
    </location>
</feature>
<dbReference type="Pfam" id="PF00672">
    <property type="entry name" value="HAMP"/>
    <property type="match status" value="1"/>
</dbReference>
<evidence type="ECO:0000256" key="1">
    <source>
        <dbReference type="SAM" id="Coils"/>
    </source>
</evidence>
<keyword evidence="2" id="KW-1133">Transmembrane helix</keyword>
<name>A0A3S7UZF8_9BACT</name>
<sequence length="418" mass="44409">MKWTLSWKILVSISGLLLACSVVVAALTYVQTQRSVIEEHQGIVDIMNYTFETLLSQDALPSLQRVVENSATVGGVREVVIVARDGDVIASSDRLAIGKPSDSPLVQRALSLTSSQRATHMLDDALILLQPLRGSRFMGGAAGDIVGVVQVTVARENIDQQARAAALQLLTISFGSYAVIALVLVAILRALVTKPVHALAALAARLLKGDRSQRSRIQRRDEIGVLSAAFDAMADEVDGLLSGLEGQVAARTRDLEEERVQLERALKELEVSTEARVALAETVRALSTPVSKLYEGVLLMPIVGDIDAERAEQIQRSLLSGIEAHDAEQILLDLTGVATVDAEVAAGLLRAARAARLLGASVTLVGITARVAKSIVGLDIDLTGITTRADLQSGLVHALRSLSGKNGAVRKVSRPVPS</sequence>
<dbReference type="SUPFAM" id="SSF158472">
    <property type="entry name" value="HAMP domain-like"/>
    <property type="match status" value="1"/>
</dbReference>
<feature type="domain" description="STAS" evidence="3">
    <location>
        <begin position="287"/>
        <end position="402"/>
    </location>
</feature>
<dbReference type="PANTHER" id="PTHR33745">
    <property type="entry name" value="RSBT ANTAGONIST PROTEIN RSBS-RELATED"/>
    <property type="match status" value="1"/>
</dbReference>
<proteinExistence type="predicted"/>
<dbReference type="EMBL" id="MH908917">
    <property type="protein sequence ID" value="AYM54134.1"/>
    <property type="molecule type" value="Genomic_DNA"/>
</dbReference>
<dbReference type="GO" id="GO:0007165">
    <property type="term" value="P:signal transduction"/>
    <property type="evidence" value="ECO:0007669"/>
    <property type="project" value="InterPro"/>
</dbReference>
<dbReference type="PROSITE" id="PS51257">
    <property type="entry name" value="PROKAR_LIPOPROTEIN"/>
    <property type="match status" value="1"/>
</dbReference>
<dbReference type="InterPro" id="IPR036513">
    <property type="entry name" value="STAS_dom_sf"/>
</dbReference>
<dbReference type="Gene3D" id="3.30.450.20">
    <property type="entry name" value="PAS domain"/>
    <property type="match status" value="1"/>
</dbReference>
<dbReference type="PANTHER" id="PTHR33745:SF1">
    <property type="entry name" value="RSBT ANTAGONIST PROTEIN RSBS"/>
    <property type="match status" value="1"/>
</dbReference>
<dbReference type="CDD" id="cd07041">
    <property type="entry name" value="STAS_RsbR_RsbS_like"/>
    <property type="match status" value="1"/>
</dbReference>
<dbReference type="GO" id="GO:0016020">
    <property type="term" value="C:membrane"/>
    <property type="evidence" value="ECO:0007669"/>
    <property type="project" value="InterPro"/>
</dbReference>
<dbReference type="SUPFAM" id="SSF103190">
    <property type="entry name" value="Sensory domain-like"/>
    <property type="match status" value="1"/>
</dbReference>
<accession>A0A3S7UZF8</accession>
<evidence type="ECO:0000256" key="2">
    <source>
        <dbReference type="SAM" id="Phobius"/>
    </source>
</evidence>
<dbReference type="AlphaFoldDB" id="A0A3S7UZF8"/>
<keyword evidence="5" id="KW-0418">Kinase</keyword>